<comment type="caution">
    <text evidence="2">The sequence shown here is derived from an EMBL/GenBank/DDBJ whole genome shotgun (WGS) entry which is preliminary data.</text>
</comment>
<name>A0A4S8IE04_MUSBA</name>
<keyword evidence="3" id="KW-1185">Reference proteome</keyword>
<protein>
    <submittedName>
        <fullName evidence="2">Uncharacterized protein</fullName>
    </submittedName>
</protein>
<gene>
    <name evidence="2" type="ORF">C4D60_Mb09t04730</name>
</gene>
<evidence type="ECO:0000313" key="2">
    <source>
        <dbReference type="EMBL" id="THU46418.1"/>
    </source>
</evidence>
<dbReference type="Proteomes" id="UP000317650">
    <property type="component" value="Chromosome 9"/>
</dbReference>
<reference evidence="2 3" key="1">
    <citation type="journal article" date="2019" name="Nat. Plants">
        <title>Genome sequencing of Musa balbisiana reveals subgenome evolution and function divergence in polyploid bananas.</title>
        <authorList>
            <person name="Yao X."/>
        </authorList>
    </citation>
    <scope>NUCLEOTIDE SEQUENCE [LARGE SCALE GENOMIC DNA]</scope>
    <source>
        <strain evidence="3">cv. DH-PKW</strain>
        <tissue evidence="2">Leaves</tissue>
    </source>
</reference>
<feature type="region of interest" description="Disordered" evidence="1">
    <location>
        <begin position="95"/>
        <end position="126"/>
    </location>
</feature>
<evidence type="ECO:0000256" key="1">
    <source>
        <dbReference type="SAM" id="MobiDB-lite"/>
    </source>
</evidence>
<evidence type="ECO:0000313" key="3">
    <source>
        <dbReference type="Proteomes" id="UP000317650"/>
    </source>
</evidence>
<sequence length="208" mass="22122">MELFVYQIQKMMKLKDDKLALQTGYVVSIRSYRIERTAQLPPPAAAAALLLASQVDWKKYSSKPPSSAKKAELTDTLPGDLVVPVLVVDPSITSMPRKSMSSSPIISTSPTVSSSSSSSSPLSFSIRGRPRGNSSFSAEFALGAAAAGDDRGLDDGWLSGDSGCSPNPLHPEDASGGWAAELGCGNFWRVLPERELRWVGTGWSCSAV</sequence>
<accession>A0A4S8IE04</accession>
<dbReference type="AlphaFoldDB" id="A0A4S8IE04"/>
<proteinExistence type="predicted"/>
<organism evidence="2 3">
    <name type="scientific">Musa balbisiana</name>
    <name type="common">Banana</name>
    <dbReference type="NCBI Taxonomy" id="52838"/>
    <lineage>
        <taxon>Eukaryota</taxon>
        <taxon>Viridiplantae</taxon>
        <taxon>Streptophyta</taxon>
        <taxon>Embryophyta</taxon>
        <taxon>Tracheophyta</taxon>
        <taxon>Spermatophyta</taxon>
        <taxon>Magnoliopsida</taxon>
        <taxon>Liliopsida</taxon>
        <taxon>Zingiberales</taxon>
        <taxon>Musaceae</taxon>
        <taxon>Musa</taxon>
    </lineage>
</organism>
<dbReference type="EMBL" id="PYDT01000010">
    <property type="protein sequence ID" value="THU46418.1"/>
    <property type="molecule type" value="Genomic_DNA"/>
</dbReference>